<accession>A0A9N9W473</accession>
<keyword evidence="3" id="KW-1185">Reference proteome</keyword>
<dbReference type="Proteomes" id="UP000696573">
    <property type="component" value="Unassembled WGS sequence"/>
</dbReference>
<comment type="caution">
    <text evidence="2">The sequence shown here is derived from an EMBL/GenBank/DDBJ whole genome shotgun (WGS) entry which is preliminary data.</text>
</comment>
<dbReference type="SUPFAM" id="SSF48452">
    <property type="entry name" value="TPR-like"/>
    <property type="match status" value="1"/>
</dbReference>
<dbReference type="InterPro" id="IPR024983">
    <property type="entry name" value="CHAT_dom"/>
</dbReference>
<sequence>MSNSPEVRDYLESDWSSFRRIIEEQVGVIPNEEDVTKSRNAELDSAISQGRELVDATPDGHTDKPDKLYSLGKQHQNRYLSFLPSRPYLSGHLSHDYQKGKAAEIAEAVRLFEEALARQPERHPVRPLWLHSLGEGLQSLYFETGKIDKLETAIVRLEEAVNATPHCDSFLADRLHSLGSAYRSKYDFTGTIEDLELAFQHHQRAVDSTRSDDAEWTNRLFNLGDLHFTRYKRLNAIADLEAAFEKFQNVTGATQNGDLEQATRLQALATVLYERHLRLNSSKDLDMSISLFGDALNESRTPLLRAHMLHSIGLAYQAKFRKERAPTWINMSIAYHQRALDAMPSDHKGRGELLHSLGESHCLKYDSGASKGTTDIDSACHLFQEALDATANDVPERTRRLHSLCIATIYQAVESGRAPSTVQILQHLHEAFANASSPTSSRVRVGKQLYALHVECEEWPLAAEVAQMTISLIPRLAPRSLENSDKQNLLTELADIASDAAALALKTGKPPYEAIRLLELGRGVLGGSLRELRTDISKLQVKNPQLAEEYCRNRDQLEASTSSADRFNQRYEAGQNIERTIQAIRQLPQFGRFMMGPSEDEMKALADMGPIVIINVSHYGCHALIVEKSGIKALKLPALRKGGLRFRGVSLNLLGWLWDVIADPILNVLGFTETPKDQWPRMWWIPTGRLVKFPLHAAGHHVDGSSRVVLDRVISSYSSSIQALIQNYQNHSTARHLKELGKILLVGMERTPGHMNLPFVRGEIDKVRSICGSMEVHVGGGDSSLEYILSALKDCDIFHFAGHGHTHPSDPSYSSLLLGGGGKQLTVSTLLKMNLWTRMPFLAYLSACGTGRMNHDALIDEALHLISAFQLAGFRHVIGTMWEVNDELCVDVAGATYQWMKGHDMSDVSVSEGLHRTVRELRAKWVTENEFRAAKRMSKSLERDSIDYHRTESLEGLARDMIFIPEEELPLSWVPYVHFGF</sequence>
<dbReference type="EMBL" id="CABFNQ020000768">
    <property type="protein sequence ID" value="CAH0042935.1"/>
    <property type="molecule type" value="Genomic_DNA"/>
</dbReference>
<dbReference type="Gene3D" id="1.25.40.10">
    <property type="entry name" value="Tetratricopeptide repeat domain"/>
    <property type="match status" value="2"/>
</dbReference>
<reference evidence="2" key="1">
    <citation type="submission" date="2021-10" db="EMBL/GenBank/DDBJ databases">
        <authorList>
            <person name="Piombo E."/>
        </authorList>
    </citation>
    <scope>NUCLEOTIDE SEQUENCE</scope>
</reference>
<protein>
    <recommendedName>
        <fullName evidence="1">CHAT domain-containing protein</fullName>
    </recommendedName>
</protein>
<organism evidence="2 3">
    <name type="scientific">Clonostachys rhizophaga</name>
    <dbReference type="NCBI Taxonomy" id="160324"/>
    <lineage>
        <taxon>Eukaryota</taxon>
        <taxon>Fungi</taxon>
        <taxon>Dikarya</taxon>
        <taxon>Ascomycota</taxon>
        <taxon>Pezizomycotina</taxon>
        <taxon>Sordariomycetes</taxon>
        <taxon>Hypocreomycetidae</taxon>
        <taxon>Hypocreales</taxon>
        <taxon>Bionectriaceae</taxon>
        <taxon>Clonostachys</taxon>
    </lineage>
</organism>
<evidence type="ECO:0000313" key="3">
    <source>
        <dbReference type="Proteomes" id="UP000696573"/>
    </source>
</evidence>
<gene>
    <name evidence="2" type="ORF">CRHIZ90672A_00004886</name>
</gene>
<evidence type="ECO:0000259" key="1">
    <source>
        <dbReference type="Pfam" id="PF12770"/>
    </source>
</evidence>
<dbReference type="Pfam" id="PF12770">
    <property type="entry name" value="CHAT"/>
    <property type="match status" value="1"/>
</dbReference>
<name>A0A9N9W473_9HYPO</name>
<dbReference type="AlphaFoldDB" id="A0A9N9W473"/>
<feature type="domain" description="CHAT" evidence="1">
    <location>
        <begin position="653"/>
        <end position="980"/>
    </location>
</feature>
<evidence type="ECO:0000313" key="2">
    <source>
        <dbReference type="EMBL" id="CAH0042935.1"/>
    </source>
</evidence>
<dbReference type="InterPro" id="IPR011990">
    <property type="entry name" value="TPR-like_helical_dom_sf"/>
</dbReference>
<dbReference type="OrthoDB" id="5135991at2759"/>
<proteinExistence type="predicted"/>